<dbReference type="KEGG" id="ccos:Pan44_54220"/>
<accession>A0A517SMJ5</accession>
<evidence type="ECO:0000256" key="1">
    <source>
        <dbReference type="SAM" id="SignalP"/>
    </source>
</evidence>
<organism evidence="2 3">
    <name type="scientific">Caulifigura coniformis</name>
    <dbReference type="NCBI Taxonomy" id="2527983"/>
    <lineage>
        <taxon>Bacteria</taxon>
        <taxon>Pseudomonadati</taxon>
        <taxon>Planctomycetota</taxon>
        <taxon>Planctomycetia</taxon>
        <taxon>Planctomycetales</taxon>
        <taxon>Planctomycetaceae</taxon>
        <taxon>Caulifigura</taxon>
    </lineage>
</organism>
<dbReference type="Gene3D" id="1.25.10.10">
    <property type="entry name" value="Leucine-rich Repeat Variant"/>
    <property type="match status" value="1"/>
</dbReference>
<keyword evidence="1" id="KW-0732">Signal</keyword>
<dbReference type="RefSeq" id="WP_145034704.1">
    <property type="nucleotide sequence ID" value="NZ_CP036271.1"/>
</dbReference>
<dbReference type="Proteomes" id="UP000315700">
    <property type="component" value="Chromosome"/>
</dbReference>
<dbReference type="InterPro" id="IPR016024">
    <property type="entry name" value="ARM-type_fold"/>
</dbReference>
<evidence type="ECO:0008006" key="4">
    <source>
        <dbReference type="Google" id="ProtNLM"/>
    </source>
</evidence>
<feature type="signal peptide" evidence="1">
    <location>
        <begin position="1"/>
        <end position="28"/>
    </location>
</feature>
<dbReference type="InParanoid" id="A0A517SMJ5"/>
<proteinExistence type="predicted"/>
<dbReference type="InterPro" id="IPR011989">
    <property type="entry name" value="ARM-like"/>
</dbReference>
<dbReference type="SUPFAM" id="SSF48371">
    <property type="entry name" value="ARM repeat"/>
    <property type="match status" value="1"/>
</dbReference>
<keyword evidence="3" id="KW-1185">Reference proteome</keyword>
<dbReference type="AlphaFoldDB" id="A0A517SMJ5"/>
<evidence type="ECO:0000313" key="3">
    <source>
        <dbReference type="Proteomes" id="UP000315700"/>
    </source>
</evidence>
<feature type="chain" id="PRO_5021710649" description="HEAT repeat protein" evidence="1">
    <location>
        <begin position="29"/>
        <end position="744"/>
    </location>
</feature>
<dbReference type="OrthoDB" id="253582at2"/>
<gene>
    <name evidence="2" type="ORF">Pan44_54220</name>
</gene>
<name>A0A517SMJ5_9PLAN</name>
<dbReference type="EMBL" id="CP036271">
    <property type="protein sequence ID" value="QDT57354.1"/>
    <property type="molecule type" value="Genomic_DNA"/>
</dbReference>
<evidence type="ECO:0000313" key="2">
    <source>
        <dbReference type="EMBL" id="QDT57354.1"/>
    </source>
</evidence>
<sequence precursor="true">MRRSVRRHCWTFAAGTSLLLAPAVALQAQDQPPALGAPSPLPSEPKTPQQLFDAVLLTLQLNRPDVARRYLEAFVASAPGDDFLLDLRNKYGTATFMQLARTKELQPASQDLLDRVRQAATARMADVTVIDGLIDKLSGSARDRDQGLLELKHLREYAVAHLLRRVTDEQRPIPVDLAIATIAQLGDDAVTPLIGALRSGPDQIRGLAADALGSLGGKDAELALWSPAFAPESPEDLRQQSRRSLAKILTGDATRVESVNPFGIADRLRKEAEAYFTHHKTPKAGEDGLVGLWSWDPAQKQLVETRTEPAKADLFIAEQFARESLELSGDRREPQVLLMAILLARDVEAAGWANSPPEGPGTAHNLLLAAGPELADEVVHLSVQLNQPGAALQGLRVLGQNGSRKQLDANVNGRPPAVLEALNSSSPRIQFAAAETLLQWDPVTPFPNSRLVVAILARTLAGDSRPDGVVIDPNNRRGTLVGDYLNTLGFDPRITSTGRDGFQRVAADGDVALTVVHLNAIRWDLSQTVANLRADSRTASVPVAIYGPVGMQDKVKHLIHEYPLVSYVEESNNAIDMMKQLRPLLAQVSPPRLTDPQRLAQRKAAASWLEQIAVGQRTNLFDLAPAETVLADNVNDPDVGRSCIVALGAISTPAAQQRLLDTAVGDSIAPELRIAASRQLAFHIQRFGLLVSNDDLARLREHAAAETDPVASTALTAVMGSLKPDAKTAREMILSYPASTAPLK</sequence>
<protein>
    <recommendedName>
        <fullName evidence="4">HEAT repeat protein</fullName>
    </recommendedName>
</protein>
<reference evidence="2 3" key="1">
    <citation type="submission" date="2019-02" db="EMBL/GenBank/DDBJ databases">
        <title>Deep-cultivation of Planctomycetes and their phenomic and genomic characterization uncovers novel biology.</title>
        <authorList>
            <person name="Wiegand S."/>
            <person name="Jogler M."/>
            <person name="Boedeker C."/>
            <person name="Pinto D."/>
            <person name="Vollmers J."/>
            <person name="Rivas-Marin E."/>
            <person name="Kohn T."/>
            <person name="Peeters S.H."/>
            <person name="Heuer A."/>
            <person name="Rast P."/>
            <person name="Oberbeckmann S."/>
            <person name="Bunk B."/>
            <person name="Jeske O."/>
            <person name="Meyerdierks A."/>
            <person name="Storesund J.E."/>
            <person name="Kallscheuer N."/>
            <person name="Luecker S."/>
            <person name="Lage O.M."/>
            <person name="Pohl T."/>
            <person name="Merkel B.J."/>
            <person name="Hornburger P."/>
            <person name="Mueller R.-W."/>
            <person name="Bruemmer F."/>
            <person name="Labrenz M."/>
            <person name="Spormann A.M."/>
            <person name="Op den Camp H."/>
            <person name="Overmann J."/>
            <person name="Amann R."/>
            <person name="Jetten M.S.M."/>
            <person name="Mascher T."/>
            <person name="Medema M.H."/>
            <person name="Devos D.P."/>
            <person name="Kaster A.-K."/>
            <person name="Ovreas L."/>
            <person name="Rohde M."/>
            <person name="Galperin M.Y."/>
            <person name="Jogler C."/>
        </authorList>
    </citation>
    <scope>NUCLEOTIDE SEQUENCE [LARGE SCALE GENOMIC DNA]</scope>
    <source>
        <strain evidence="2 3">Pan44</strain>
    </source>
</reference>